<dbReference type="OrthoDB" id="163257at2759"/>
<proteinExistence type="predicted"/>
<dbReference type="PANTHER" id="PTHR23148">
    <property type="entry name" value="SERINE/ARGININE REGULATED NUCLEAR MATRIX PROTEIN"/>
    <property type="match status" value="1"/>
</dbReference>
<sequence length="408" mass="47166">MAQTVDQRLASKLQGPPEYKLKVDIQKVNMGVIKTWIAGRINEILGDDEVVVETCFNLLEQQQHPNIRSIHVALSGFLDKDTAAFCKELWILLLSAQDNPNGVPQAMVDAKKLEIAKQQAAEALRNQNPEQDEMIDSFREEERTQRRPDRGEIDRERETGRGRGRGRQSRGERSDRGGAFNRGRPHRDSRSPMTQHCTGNPTPTRRGTDSYKPSARTRDYSISRHRRSSTVSRSRSPSRSLSRSLSRSPSPPRRSRRSPSPFRKSRRSPSPYRRSRRSPSPYRRSRSPDRRSRRAPRYRSRSPRLSSRTRHRDSYRQRSHSPRKDRKRPSRRDSSPSHERDRSSSSSINRSVSPISERRKKSRSRRSYSSEDESSDSRADVRKKQRDRLSRSESSSVSSKRRSTQSPG</sequence>
<feature type="compositionally biased region" description="Basic residues" evidence="2">
    <location>
        <begin position="399"/>
        <end position="408"/>
    </location>
</feature>
<comment type="caution">
    <text evidence="4">The sequence shown here is derived from an EMBL/GenBank/DDBJ whole genome shotgun (WGS) entry which is preliminary data.</text>
</comment>
<dbReference type="Proteomes" id="UP000481861">
    <property type="component" value="Unassembled WGS sequence"/>
</dbReference>
<dbReference type="PANTHER" id="PTHR23148:SF0">
    <property type="entry name" value="SERINE_ARGININE REPETITIVE MATRIX PROTEIN 1"/>
    <property type="match status" value="1"/>
</dbReference>
<evidence type="ECO:0000313" key="4">
    <source>
        <dbReference type="EMBL" id="KAF2874865.1"/>
    </source>
</evidence>
<reference evidence="4 5" key="1">
    <citation type="submission" date="2020-01" db="EMBL/GenBank/DDBJ databases">
        <authorList>
            <consortium name="DOE Joint Genome Institute"/>
            <person name="Haridas S."/>
            <person name="Albert R."/>
            <person name="Binder M."/>
            <person name="Bloem J."/>
            <person name="Labutti K."/>
            <person name="Salamov A."/>
            <person name="Andreopoulos B."/>
            <person name="Baker S.E."/>
            <person name="Barry K."/>
            <person name="Bills G."/>
            <person name="Bluhm B.H."/>
            <person name="Cannon C."/>
            <person name="Castanera R."/>
            <person name="Culley D.E."/>
            <person name="Daum C."/>
            <person name="Ezra D."/>
            <person name="Gonzalez J.B."/>
            <person name="Henrissat B."/>
            <person name="Kuo A."/>
            <person name="Liang C."/>
            <person name="Lipzen A."/>
            <person name="Lutzoni F."/>
            <person name="Magnuson J."/>
            <person name="Mondo S."/>
            <person name="Nolan M."/>
            <person name="Ohm R."/>
            <person name="Pangilinan J."/>
            <person name="Park H.-J.H."/>
            <person name="Ramirez L."/>
            <person name="Alfaro M."/>
            <person name="Sun H."/>
            <person name="Tritt A."/>
            <person name="Yoshinaga Y."/>
            <person name="Zwiers L.-H.L."/>
            <person name="Turgeon B.G."/>
            <person name="Goodwin S.B."/>
            <person name="Spatafora J.W."/>
            <person name="Crous P.W."/>
            <person name="Grigoriev I.V."/>
        </authorList>
    </citation>
    <scope>NUCLEOTIDE SEQUENCE [LARGE SCALE GENOMIC DNA]</scope>
    <source>
        <strain evidence="4 5">CBS 611.86</strain>
    </source>
</reference>
<feature type="compositionally biased region" description="Low complexity" evidence="2">
    <location>
        <begin position="229"/>
        <end position="248"/>
    </location>
</feature>
<dbReference type="AlphaFoldDB" id="A0A7C8MTY5"/>
<dbReference type="SMART" id="SM00311">
    <property type="entry name" value="PWI"/>
    <property type="match status" value="1"/>
</dbReference>
<feature type="compositionally biased region" description="Basic and acidic residues" evidence="2">
    <location>
        <begin position="375"/>
        <end position="391"/>
    </location>
</feature>
<feature type="compositionally biased region" description="Basic and acidic residues" evidence="2">
    <location>
        <begin position="136"/>
        <end position="161"/>
    </location>
</feature>
<dbReference type="InterPro" id="IPR002483">
    <property type="entry name" value="PWI_dom"/>
</dbReference>
<feature type="region of interest" description="Disordered" evidence="2">
    <location>
        <begin position="120"/>
        <end position="408"/>
    </location>
</feature>
<dbReference type="SUPFAM" id="SSF101233">
    <property type="entry name" value="PWI domain"/>
    <property type="match status" value="1"/>
</dbReference>
<evidence type="ECO:0000256" key="2">
    <source>
        <dbReference type="SAM" id="MobiDB-lite"/>
    </source>
</evidence>
<keyword evidence="5" id="KW-1185">Reference proteome</keyword>
<dbReference type="Pfam" id="PF01480">
    <property type="entry name" value="PWI"/>
    <property type="match status" value="1"/>
</dbReference>
<feature type="compositionally biased region" description="Basic residues" evidence="2">
    <location>
        <begin position="253"/>
        <end position="277"/>
    </location>
</feature>
<gene>
    <name evidence="4" type="ORF">BDV95DRAFT_563798</name>
</gene>
<dbReference type="PROSITE" id="PS51025">
    <property type="entry name" value="PWI"/>
    <property type="match status" value="1"/>
</dbReference>
<dbReference type="InterPro" id="IPR036483">
    <property type="entry name" value="PWI_dom_sf"/>
</dbReference>
<evidence type="ECO:0000256" key="1">
    <source>
        <dbReference type="ARBA" id="ARBA00022664"/>
    </source>
</evidence>
<feature type="domain" description="PWI" evidence="3">
    <location>
        <begin position="12"/>
        <end position="110"/>
    </location>
</feature>
<feature type="compositionally biased region" description="Basic residues" evidence="2">
    <location>
        <begin position="291"/>
        <end position="330"/>
    </location>
</feature>
<keyword evidence="1" id="KW-0507">mRNA processing</keyword>
<evidence type="ECO:0000259" key="3">
    <source>
        <dbReference type="PROSITE" id="PS51025"/>
    </source>
</evidence>
<dbReference type="Gene3D" id="1.20.1390.10">
    <property type="entry name" value="PWI domain"/>
    <property type="match status" value="1"/>
</dbReference>
<accession>A0A7C8MTY5</accession>
<dbReference type="GO" id="GO:0006397">
    <property type="term" value="P:mRNA processing"/>
    <property type="evidence" value="ECO:0007669"/>
    <property type="project" value="UniProtKB-KW"/>
</dbReference>
<dbReference type="EMBL" id="JAADJZ010000005">
    <property type="protein sequence ID" value="KAF2874865.1"/>
    <property type="molecule type" value="Genomic_DNA"/>
</dbReference>
<feature type="compositionally biased region" description="Polar residues" evidence="2">
    <location>
        <begin position="191"/>
        <end position="205"/>
    </location>
</feature>
<organism evidence="4 5">
    <name type="scientific">Massariosphaeria phaeospora</name>
    <dbReference type="NCBI Taxonomy" id="100035"/>
    <lineage>
        <taxon>Eukaryota</taxon>
        <taxon>Fungi</taxon>
        <taxon>Dikarya</taxon>
        <taxon>Ascomycota</taxon>
        <taxon>Pezizomycotina</taxon>
        <taxon>Dothideomycetes</taxon>
        <taxon>Pleosporomycetidae</taxon>
        <taxon>Pleosporales</taxon>
        <taxon>Pleosporales incertae sedis</taxon>
        <taxon>Massariosphaeria</taxon>
    </lineage>
</organism>
<dbReference type="GO" id="GO:0005681">
    <property type="term" value="C:spliceosomal complex"/>
    <property type="evidence" value="ECO:0007669"/>
    <property type="project" value="TreeGrafter"/>
</dbReference>
<dbReference type="InterPro" id="IPR052225">
    <property type="entry name" value="Ser/Arg_repetitive_matrix"/>
</dbReference>
<name>A0A7C8MTY5_9PLEO</name>
<dbReference type="GO" id="GO:0048024">
    <property type="term" value="P:regulation of mRNA splicing, via spliceosome"/>
    <property type="evidence" value="ECO:0007669"/>
    <property type="project" value="TreeGrafter"/>
</dbReference>
<evidence type="ECO:0000313" key="5">
    <source>
        <dbReference type="Proteomes" id="UP000481861"/>
    </source>
</evidence>
<feature type="compositionally biased region" description="Low complexity" evidence="2">
    <location>
        <begin position="344"/>
        <end position="355"/>
    </location>
</feature>
<protein>
    <recommendedName>
        <fullName evidence="3">PWI domain-containing protein</fullName>
    </recommendedName>
</protein>
<dbReference type="GO" id="GO:0003723">
    <property type="term" value="F:RNA binding"/>
    <property type="evidence" value="ECO:0007669"/>
    <property type="project" value="TreeGrafter"/>
</dbReference>
<feature type="compositionally biased region" description="Basic and acidic residues" evidence="2">
    <location>
        <begin position="331"/>
        <end position="343"/>
    </location>
</feature>